<evidence type="ECO:0000313" key="1">
    <source>
        <dbReference type="EMBL" id="PSL52359.1"/>
    </source>
</evidence>
<gene>
    <name evidence="1" type="ORF">B0I31_11331</name>
</gene>
<dbReference type="RefSeq" id="WP_106618918.1">
    <property type="nucleotide sequence ID" value="NZ_PYAX01000013.1"/>
</dbReference>
<dbReference type="EMBL" id="PYAX01000013">
    <property type="protein sequence ID" value="PSL52359.1"/>
    <property type="molecule type" value="Genomic_DNA"/>
</dbReference>
<reference evidence="1 2" key="1">
    <citation type="submission" date="2018-03" db="EMBL/GenBank/DDBJ databases">
        <title>Genomic Encyclopedia of Type Strains, Phase III (KMG-III): the genomes of soil and plant-associated and newly described type strains.</title>
        <authorList>
            <person name="Whitman W."/>
        </authorList>
    </citation>
    <scope>NUCLEOTIDE SEQUENCE [LARGE SCALE GENOMIC DNA]</scope>
    <source>
        <strain evidence="1 2">CGMCC 4.7097</strain>
    </source>
</reference>
<dbReference type="PANTHER" id="PTHR10443:SF12">
    <property type="entry name" value="DIPEPTIDASE"/>
    <property type="match status" value="1"/>
</dbReference>
<proteinExistence type="predicted"/>
<dbReference type="Pfam" id="PF01244">
    <property type="entry name" value="Peptidase_M19"/>
    <property type="match status" value="1"/>
</dbReference>
<dbReference type="PROSITE" id="PS51365">
    <property type="entry name" value="RENAL_DIPEPTIDASE_2"/>
    <property type="match status" value="1"/>
</dbReference>
<dbReference type="Proteomes" id="UP000241118">
    <property type="component" value="Unassembled WGS sequence"/>
</dbReference>
<evidence type="ECO:0000313" key="2">
    <source>
        <dbReference type="Proteomes" id="UP000241118"/>
    </source>
</evidence>
<keyword evidence="2" id="KW-1185">Reference proteome</keyword>
<dbReference type="GO" id="GO:0070573">
    <property type="term" value="F:metallodipeptidase activity"/>
    <property type="evidence" value="ECO:0007669"/>
    <property type="project" value="InterPro"/>
</dbReference>
<dbReference type="AlphaFoldDB" id="A0A2P8I1L6"/>
<dbReference type="Gene3D" id="3.20.20.140">
    <property type="entry name" value="Metal-dependent hydrolases"/>
    <property type="match status" value="1"/>
</dbReference>
<dbReference type="CDD" id="cd01301">
    <property type="entry name" value="rDP_like"/>
    <property type="match status" value="1"/>
</dbReference>
<dbReference type="SUPFAM" id="SSF51556">
    <property type="entry name" value="Metallo-dependent hydrolases"/>
    <property type="match status" value="1"/>
</dbReference>
<accession>A0A2P8I1L6</accession>
<organism evidence="1 2">
    <name type="scientific">Saccharothrix carnea</name>
    <dbReference type="NCBI Taxonomy" id="1280637"/>
    <lineage>
        <taxon>Bacteria</taxon>
        <taxon>Bacillati</taxon>
        <taxon>Actinomycetota</taxon>
        <taxon>Actinomycetes</taxon>
        <taxon>Pseudonocardiales</taxon>
        <taxon>Pseudonocardiaceae</taxon>
        <taxon>Saccharothrix</taxon>
    </lineage>
</organism>
<dbReference type="InterPro" id="IPR008257">
    <property type="entry name" value="Pept_M19"/>
</dbReference>
<dbReference type="PANTHER" id="PTHR10443">
    <property type="entry name" value="MICROSOMAL DIPEPTIDASE"/>
    <property type="match status" value="1"/>
</dbReference>
<sequence>MASTTGRGRAEELLARVPLVDGHNDLPWALRDLAATGQFGEKSTAGDPVSSVSTVDLTVRQPALQTDLVRARDGRLGMQFWSVWVPCRLAGDAAVTAVLEQVELVHDLAARYPGHLRIATTADEAERAFRDGRIASLIGAEGGHSINGSLGVLRALRRLGVRYMTLTHNENTPWADSATDEPRHGGLTDFGRDVVREMNRVGMLVDLSHVAPTTMRDALEVSTRPVVFSHSSCRAVADHPRNVPDDVLARLRDNDGVCMVTFVPHFLSQAYVEWDAHLKAAMEAAGENHNDLDTRHRFLDTWQDGGPTPRVTVDDVLDHLEHAREVAGIDHIGLGGDYDGTRSLPEGLEDVSRYPDLIGALLDRGWSEDDCAKLAGLNALRVLRAND</sequence>
<dbReference type="InterPro" id="IPR032466">
    <property type="entry name" value="Metal_Hydrolase"/>
</dbReference>
<protein>
    <submittedName>
        <fullName evidence="1">Membrane dipeptidase</fullName>
    </submittedName>
</protein>
<name>A0A2P8I1L6_SACCR</name>
<dbReference type="GO" id="GO:0006508">
    <property type="term" value="P:proteolysis"/>
    <property type="evidence" value="ECO:0007669"/>
    <property type="project" value="InterPro"/>
</dbReference>
<comment type="caution">
    <text evidence="1">The sequence shown here is derived from an EMBL/GenBank/DDBJ whole genome shotgun (WGS) entry which is preliminary data.</text>
</comment>
<dbReference type="OrthoDB" id="9804920at2"/>